<accession>A0ACC2N3Z9</accession>
<protein>
    <submittedName>
        <fullName evidence="1">Uncharacterized protein</fullName>
    </submittedName>
</protein>
<sequence length="226" mass="26046">MQKQNSSDSESERRHSWLEDEVLAYSLTGKGWMCYTRTCQVRHHVCCSTWQFRHRVMERNNILPDNQKAEGTDPTPTLKRPLDSASSSDAGNSELQIERYAEDMPPPADIPSANARSKVEKPLLEKKKSQKKHIEYEDSELNEFSKTPRLFNHEQFDELFEKSRGCTDFKGPVAKYTTDPRGIIDVIETIYDASEKDTKGRLTRMKKKLEKLMRGIEPPDSDSSQC</sequence>
<keyword evidence="2" id="KW-1185">Reference proteome</keyword>
<proteinExistence type="predicted"/>
<reference evidence="1" key="1">
    <citation type="submission" date="2023-04" db="EMBL/GenBank/DDBJ databases">
        <title>A chromosome-level genome assembly of the parasitoid wasp Eretmocerus hayati.</title>
        <authorList>
            <person name="Zhong Y."/>
            <person name="Liu S."/>
            <person name="Liu Y."/>
        </authorList>
    </citation>
    <scope>NUCLEOTIDE SEQUENCE</scope>
    <source>
        <strain evidence="1">ZJU_SS_LIU_2023</strain>
    </source>
</reference>
<evidence type="ECO:0000313" key="2">
    <source>
        <dbReference type="Proteomes" id="UP001239111"/>
    </source>
</evidence>
<dbReference type="EMBL" id="CM056744">
    <property type="protein sequence ID" value="KAJ8665668.1"/>
    <property type="molecule type" value="Genomic_DNA"/>
</dbReference>
<organism evidence="1 2">
    <name type="scientific">Eretmocerus hayati</name>
    <dbReference type="NCBI Taxonomy" id="131215"/>
    <lineage>
        <taxon>Eukaryota</taxon>
        <taxon>Metazoa</taxon>
        <taxon>Ecdysozoa</taxon>
        <taxon>Arthropoda</taxon>
        <taxon>Hexapoda</taxon>
        <taxon>Insecta</taxon>
        <taxon>Pterygota</taxon>
        <taxon>Neoptera</taxon>
        <taxon>Endopterygota</taxon>
        <taxon>Hymenoptera</taxon>
        <taxon>Apocrita</taxon>
        <taxon>Proctotrupomorpha</taxon>
        <taxon>Chalcidoidea</taxon>
        <taxon>Aphelinidae</taxon>
        <taxon>Aphelininae</taxon>
        <taxon>Eretmocerus</taxon>
    </lineage>
</organism>
<comment type="caution">
    <text evidence="1">The sequence shown here is derived from an EMBL/GenBank/DDBJ whole genome shotgun (WGS) entry which is preliminary data.</text>
</comment>
<dbReference type="Proteomes" id="UP001239111">
    <property type="component" value="Chromosome 4"/>
</dbReference>
<gene>
    <name evidence="1" type="ORF">QAD02_007330</name>
</gene>
<evidence type="ECO:0000313" key="1">
    <source>
        <dbReference type="EMBL" id="KAJ8665668.1"/>
    </source>
</evidence>
<name>A0ACC2N3Z9_9HYME</name>